<evidence type="ECO:0000313" key="7">
    <source>
        <dbReference type="Proteomes" id="UP000218899"/>
    </source>
</evidence>
<dbReference type="Pfam" id="PF25973">
    <property type="entry name" value="BSH_CzcB"/>
    <property type="match status" value="1"/>
</dbReference>
<evidence type="ECO:0000313" key="6">
    <source>
        <dbReference type="EMBL" id="BAU47733.1"/>
    </source>
</evidence>
<keyword evidence="3" id="KW-0732">Signal</keyword>
<dbReference type="AlphaFoldDB" id="A0A1B4V2I5"/>
<dbReference type="GO" id="GO:0015562">
    <property type="term" value="F:efflux transmembrane transporter activity"/>
    <property type="evidence" value="ECO:0007669"/>
    <property type="project" value="TreeGrafter"/>
</dbReference>
<gene>
    <name evidence="6" type="ORF">SVA_1158</name>
</gene>
<dbReference type="EMBL" id="AP014936">
    <property type="protein sequence ID" value="BAU47733.1"/>
    <property type="molecule type" value="Genomic_DNA"/>
</dbReference>
<proteinExistence type="inferred from homology"/>
<protein>
    <submittedName>
        <fullName evidence="6">RND transporter</fullName>
    </submittedName>
</protein>
<dbReference type="KEGG" id="sva:SVA_1158"/>
<keyword evidence="7" id="KW-1185">Reference proteome</keyword>
<feature type="chain" id="PRO_5008571151" evidence="3">
    <location>
        <begin position="38"/>
        <end position="384"/>
    </location>
</feature>
<sequence>MSRFPSLSNLGAGCGRTAAVALVLVLAGCSSESSSHAKPPGPKPPNHLVELASVSRELLQYTADREGTLRALREVKVYNQEEGSVLEVRVREGDAVAKDQVLARLDDRLLRAELDKAIATLRQAEVDLERLERLYGRRLVAEEAVTRAQTNLEVARASERVLRTRVSYMTITAPFAGRVAARLVEPGDVAPKHTHLLTVVDPSVLVTDVQVSELVLPRLRRGDRAGVRIDALGLDVYRGEVLRIYPTVDPVTRRGRIEVALKPVPPGARPGQFCRVTLYAAGREHLVIPYAALRRDAKGEHVFLYEPANGAPGGHVKRVDVRSGLRLAERVEIREGLAPGQKVVARGFIGLSDGQKVQPVSSEPGTPSSEPGTPTPAEAKAADA</sequence>
<dbReference type="PROSITE" id="PS51257">
    <property type="entry name" value="PROKAR_LIPOPROTEIN"/>
    <property type="match status" value="1"/>
</dbReference>
<dbReference type="Gene3D" id="1.10.287.470">
    <property type="entry name" value="Helix hairpin bin"/>
    <property type="match status" value="1"/>
</dbReference>
<name>A0A1B4V2I5_9GAMM</name>
<dbReference type="InterPro" id="IPR058792">
    <property type="entry name" value="Beta-barrel_RND_2"/>
</dbReference>
<feature type="domain" description="CusB-like beta-barrel" evidence="4">
    <location>
        <begin position="209"/>
        <end position="280"/>
    </location>
</feature>
<accession>A0A1B4V2I5</accession>
<dbReference type="Pfam" id="PF25954">
    <property type="entry name" value="Beta-barrel_RND_2"/>
    <property type="match status" value="1"/>
</dbReference>
<dbReference type="SUPFAM" id="SSF111369">
    <property type="entry name" value="HlyD-like secretion proteins"/>
    <property type="match status" value="1"/>
</dbReference>
<evidence type="ECO:0000256" key="1">
    <source>
        <dbReference type="ARBA" id="ARBA00009477"/>
    </source>
</evidence>
<dbReference type="InterPro" id="IPR006143">
    <property type="entry name" value="RND_pump_MFP"/>
</dbReference>
<feature type="signal peptide" evidence="3">
    <location>
        <begin position="1"/>
        <end position="37"/>
    </location>
</feature>
<organism evidence="6 7">
    <name type="scientific">Sulfurifustis variabilis</name>
    <dbReference type="NCBI Taxonomy" id="1675686"/>
    <lineage>
        <taxon>Bacteria</taxon>
        <taxon>Pseudomonadati</taxon>
        <taxon>Pseudomonadota</taxon>
        <taxon>Gammaproteobacteria</taxon>
        <taxon>Acidiferrobacterales</taxon>
        <taxon>Acidiferrobacteraceae</taxon>
        <taxon>Sulfurifustis</taxon>
    </lineage>
</organism>
<dbReference type="NCBIfam" id="TIGR01730">
    <property type="entry name" value="RND_mfp"/>
    <property type="match status" value="1"/>
</dbReference>
<dbReference type="Gene3D" id="2.40.420.20">
    <property type="match status" value="1"/>
</dbReference>
<dbReference type="OrthoDB" id="5696526at2"/>
<comment type="similarity">
    <text evidence="1">Belongs to the membrane fusion protein (MFP) (TC 8.A.1) family.</text>
</comment>
<evidence type="ECO:0000259" key="5">
    <source>
        <dbReference type="Pfam" id="PF25973"/>
    </source>
</evidence>
<dbReference type="GO" id="GO:1990281">
    <property type="term" value="C:efflux pump complex"/>
    <property type="evidence" value="ECO:0007669"/>
    <property type="project" value="TreeGrafter"/>
</dbReference>
<dbReference type="Proteomes" id="UP000218899">
    <property type="component" value="Chromosome"/>
</dbReference>
<dbReference type="InterPro" id="IPR058647">
    <property type="entry name" value="BSH_CzcB-like"/>
</dbReference>
<evidence type="ECO:0000256" key="2">
    <source>
        <dbReference type="SAM" id="MobiDB-lite"/>
    </source>
</evidence>
<dbReference type="Gene3D" id="2.40.30.170">
    <property type="match status" value="1"/>
</dbReference>
<feature type="domain" description="CzcB-like barrel-sandwich hybrid" evidence="5">
    <location>
        <begin position="74"/>
        <end position="201"/>
    </location>
</feature>
<evidence type="ECO:0000256" key="3">
    <source>
        <dbReference type="SAM" id="SignalP"/>
    </source>
</evidence>
<feature type="region of interest" description="Disordered" evidence="2">
    <location>
        <begin position="354"/>
        <end position="384"/>
    </location>
</feature>
<dbReference type="Gene3D" id="2.40.50.100">
    <property type="match status" value="1"/>
</dbReference>
<dbReference type="PANTHER" id="PTHR30469:SF15">
    <property type="entry name" value="HLYD FAMILY OF SECRETION PROTEINS"/>
    <property type="match status" value="1"/>
</dbReference>
<evidence type="ECO:0000259" key="4">
    <source>
        <dbReference type="Pfam" id="PF25954"/>
    </source>
</evidence>
<feature type="compositionally biased region" description="Low complexity" evidence="2">
    <location>
        <begin position="361"/>
        <end position="376"/>
    </location>
</feature>
<reference evidence="6 7" key="1">
    <citation type="submission" date="2015-08" db="EMBL/GenBank/DDBJ databases">
        <title>Complete genome sequence of Sulfurifustis variabilis.</title>
        <authorList>
            <person name="Miura A."/>
            <person name="Kojima H."/>
            <person name="Fukui M."/>
        </authorList>
    </citation>
    <scope>NUCLEOTIDE SEQUENCE [LARGE SCALE GENOMIC DNA]</scope>
    <source>
        <strain evidence="7">skN76</strain>
    </source>
</reference>
<dbReference type="PANTHER" id="PTHR30469">
    <property type="entry name" value="MULTIDRUG RESISTANCE PROTEIN MDTA"/>
    <property type="match status" value="1"/>
</dbReference>